<sequence length="215" mass="24442">MILEEIMWKRLSLVFLLSLLFLFSPLRAKGSTRGFGNPLFWSFAYPFPIPTEFGAYYSILEDEPTIVPFANIEFGGYCDRRGSFSFVLRPGYAVDKGDDWLRLQAFLLRRWYFAADEELPYNHDALIFGLGLGGFAVDKTGADGFQFGPAAILKFAGWTNRISWLNDLRGIFELEGVIGFLDEEEEGFKINKKTTGLGGTIGFWMPLGWNWLFGH</sequence>
<accession>A0A7C3Z343</accession>
<gene>
    <name evidence="1" type="ORF">ENX07_04425</name>
</gene>
<evidence type="ECO:0000313" key="1">
    <source>
        <dbReference type="EMBL" id="HGE99298.1"/>
    </source>
</evidence>
<proteinExistence type="predicted"/>
<reference evidence="1" key="1">
    <citation type="journal article" date="2020" name="mSystems">
        <title>Genome- and Community-Level Interaction Insights into Carbon Utilization and Element Cycling Functions of Hydrothermarchaeota in Hydrothermal Sediment.</title>
        <authorList>
            <person name="Zhou Z."/>
            <person name="Liu Y."/>
            <person name="Xu W."/>
            <person name="Pan J."/>
            <person name="Luo Z.H."/>
            <person name="Li M."/>
        </authorList>
    </citation>
    <scope>NUCLEOTIDE SEQUENCE [LARGE SCALE GENOMIC DNA]</scope>
    <source>
        <strain evidence="1">SpSt-906</strain>
    </source>
</reference>
<comment type="caution">
    <text evidence="1">The sequence shown here is derived from an EMBL/GenBank/DDBJ whole genome shotgun (WGS) entry which is preliminary data.</text>
</comment>
<dbReference type="AlphaFoldDB" id="A0A7C3Z343"/>
<name>A0A7C3Z343_UNCW3</name>
<dbReference type="EMBL" id="DTMQ01000029">
    <property type="protein sequence ID" value="HGE99298.1"/>
    <property type="molecule type" value="Genomic_DNA"/>
</dbReference>
<protein>
    <submittedName>
        <fullName evidence="1">Uncharacterized protein</fullName>
    </submittedName>
</protein>
<organism evidence="1">
    <name type="scientific">candidate division WOR-3 bacterium</name>
    <dbReference type="NCBI Taxonomy" id="2052148"/>
    <lineage>
        <taxon>Bacteria</taxon>
        <taxon>Bacteria division WOR-3</taxon>
    </lineage>
</organism>